<dbReference type="Proteomes" id="UP001642485">
    <property type="component" value="Chromosome"/>
</dbReference>
<dbReference type="RefSeq" id="WP_010424002.1">
    <property type="nucleotide sequence ID" value="NZ_OY974080.1"/>
</dbReference>
<evidence type="ECO:0000313" key="2">
    <source>
        <dbReference type="EMBL" id="CAK9120738.1"/>
    </source>
</evidence>
<evidence type="ECO:0000256" key="1">
    <source>
        <dbReference type="ARBA" id="ARBA00009981"/>
    </source>
</evidence>
<dbReference type="EMBL" id="OZ018776">
    <property type="protein sequence ID" value="CAK9120738.1"/>
    <property type="molecule type" value="Genomic_DNA"/>
</dbReference>
<accession>A0ABM9NB96</accession>
<dbReference type="SUPFAM" id="SSF143120">
    <property type="entry name" value="YefM-like"/>
    <property type="match status" value="1"/>
</dbReference>
<comment type="similarity">
    <text evidence="1">Belongs to the phD/YefM antitoxin family.</text>
</comment>
<reference evidence="2 3" key="1">
    <citation type="submission" date="2024-02" db="EMBL/GenBank/DDBJ databases">
        <authorList>
            <person name="Nijsse B."/>
            <person name="Sprong H."/>
        </authorList>
    </citation>
    <scope>NUCLEOTIDE SEQUENCE [LARGE SCALE GENOMIC DNA]</scope>
    <source>
        <strain evidence="2">OB144</strain>
    </source>
</reference>
<protein>
    <submittedName>
        <fullName evidence="2">F5/8 type C domain-containing protein</fullName>
    </submittedName>
</protein>
<gene>
    <name evidence="2" type="ORF">OB144RH_03440</name>
</gene>
<proteinExistence type="inferred from homology"/>
<sequence length="47" mass="5350">MKSNTNEDEESTKETLYLLSNPVNAKRIKEAIEQAEKGELLKVNLDD</sequence>
<dbReference type="Gene3D" id="6.10.250.330">
    <property type="match status" value="1"/>
</dbReference>
<dbReference type="InterPro" id="IPR036165">
    <property type="entry name" value="YefM-like_sf"/>
</dbReference>
<evidence type="ECO:0000313" key="3">
    <source>
        <dbReference type="Proteomes" id="UP001642485"/>
    </source>
</evidence>
<organism evidence="2 3">
    <name type="scientific">Rickettsia helvetica</name>
    <dbReference type="NCBI Taxonomy" id="35789"/>
    <lineage>
        <taxon>Bacteria</taxon>
        <taxon>Pseudomonadati</taxon>
        <taxon>Pseudomonadota</taxon>
        <taxon>Alphaproteobacteria</taxon>
        <taxon>Rickettsiales</taxon>
        <taxon>Rickettsiaceae</taxon>
        <taxon>Rickettsieae</taxon>
        <taxon>Rickettsia</taxon>
        <taxon>spotted fever group</taxon>
    </lineage>
</organism>
<keyword evidence="3" id="KW-1185">Reference proteome</keyword>
<name>A0ABM9NB96_RICHE</name>